<accession>A0A453N023</accession>
<organism evidence="2 3">
    <name type="scientific">Aegilops tauschii subsp. strangulata</name>
    <name type="common">Goatgrass</name>
    <dbReference type="NCBI Taxonomy" id="200361"/>
    <lineage>
        <taxon>Eukaryota</taxon>
        <taxon>Viridiplantae</taxon>
        <taxon>Streptophyta</taxon>
        <taxon>Embryophyta</taxon>
        <taxon>Tracheophyta</taxon>
        <taxon>Spermatophyta</taxon>
        <taxon>Magnoliopsida</taxon>
        <taxon>Liliopsida</taxon>
        <taxon>Poales</taxon>
        <taxon>Poaceae</taxon>
        <taxon>BOP clade</taxon>
        <taxon>Pooideae</taxon>
        <taxon>Triticodae</taxon>
        <taxon>Triticeae</taxon>
        <taxon>Triticinae</taxon>
        <taxon>Aegilops</taxon>
    </lineage>
</organism>
<sequence length="74" mass="9114">SDRLNTRNMLKRRHYNIGTNLDCLLCGQHIEETMEHLFFHYTFSQSCWRILNITWSDHQHRLQLLGRLKERHNH</sequence>
<proteinExistence type="predicted"/>
<reference evidence="3" key="1">
    <citation type="journal article" date="2014" name="Science">
        <title>Ancient hybridizations among the ancestral genomes of bread wheat.</title>
        <authorList>
            <consortium name="International Wheat Genome Sequencing Consortium,"/>
            <person name="Marcussen T."/>
            <person name="Sandve S.R."/>
            <person name="Heier L."/>
            <person name="Spannagl M."/>
            <person name="Pfeifer M."/>
            <person name="Jakobsen K.S."/>
            <person name="Wulff B.B."/>
            <person name="Steuernagel B."/>
            <person name="Mayer K.F."/>
            <person name="Olsen O.A."/>
        </authorList>
    </citation>
    <scope>NUCLEOTIDE SEQUENCE [LARGE SCALE GENOMIC DNA]</scope>
    <source>
        <strain evidence="3">cv. AL8/78</strain>
    </source>
</reference>
<protein>
    <recommendedName>
        <fullName evidence="1">Reverse transcriptase zinc-binding domain-containing protein</fullName>
    </recommendedName>
</protein>
<dbReference type="InterPro" id="IPR026960">
    <property type="entry name" value="RVT-Znf"/>
</dbReference>
<dbReference type="AlphaFoldDB" id="A0A453N023"/>
<evidence type="ECO:0000259" key="1">
    <source>
        <dbReference type="Pfam" id="PF13966"/>
    </source>
</evidence>
<dbReference type="EnsemblPlants" id="AET6Gv20162000.1">
    <property type="protein sequence ID" value="AET6Gv20162000.1"/>
    <property type="gene ID" value="AET6Gv20162000"/>
</dbReference>
<evidence type="ECO:0000313" key="2">
    <source>
        <dbReference type="EnsemblPlants" id="AET6Gv20162000.1"/>
    </source>
</evidence>
<dbReference type="Pfam" id="PF13966">
    <property type="entry name" value="zf-RVT"/>
    <property type="match status" value="1"/>
</dbReference>
<reference evidence="2" key="5">
    <citation type="journal article" date="2021" name="G3 (Bethesda)">
        <title>Aegilops tauschii genome assembly Aet v5.0 features greater sequence contiguity and improved annotation.</title>
        <authorList>
            <person name="Wang L."/>
            <person name="Zhu T."/>
            <person name="Rodriguez J.C."/>
            <person name="Deal K.R."/>
            <person name="Dubcovsky J."/>
            <person name="McGuire P.E."/>
            <person name="Lux T."/>
            <person name="Spannagl M."/>
            <person name="Mayer K.F.X."/>
            <person name="Baldrich P."/>
            <person name="Meyers B.C."/>
            <person name="Huo N."/>
            <person name="Gu Y.Q."/>
            <person name="Zhou H."/>
            <person name="Devos K.M."/>
            <person name="Bennetzen J.L."/>
            <person name="Unver T."/>
            <person name="Budak H."/>
            <person name="Gulick P.J."/>
            <person name="Galiba G."/>
            <person name="Kalapos B."/>
            <person name="Nelson D.R."/>
            <person name="Li P."/>
            <person name="You F.M."/>
            <person name="Luo M.C."/>
            <person name="Dvorak J."/>
        </authorList>
    </citation>
    <scope>NUCLEOTIDE SEQUENCE [LARGE SCALE GENOMIC DNA]</scope>
    <source>
        <strain evidence="2">cv. AL8/78</strain>
    </source>
</reference>
<reference evidence="2" key="4">
    <citation type="submission" date="2019-03" db="UniProtKB">
        <authorList>
            <consortium name="EnsemblPlants"/>
        </authorList>
    </citation>
    <scope>IDENTIFICATION</scope>
</reference>
<feature type="domain" description="Reverse transcriptase zinc-binding" evidence="1">
    <location>
        <begin position="2"/>
        <end position="48"/>
    </location>
</feature>
<dbReference type="Proteomes" id="UP000015105">
    <property type="component" value="Chromosome 6D"/>
</dbReference>
<reference evidence="3" key="2">
    <citation type="journal article" date="2017" name="Nat. Plants">
        <title>The Aegilops tauschii genome reveals multiple impacts of transposons.</title>
        <authorList>
            <person name="Zhao G."/>
            <person name="Zou C."/>
            <person name="Li K."/>
            <person name="Wang K."/>
            <person name="Li T."/>
            <person name="Gao L."/>
            <person name="Zhang X."/>
            <person name="Wang H."/>
            <person name="Yang Z."/>
            <person name="Liu X."/>
            <person name="Jiang W."/>
            <person name="Mao L."/>
            <person name="Kong X."/>
            <person name="Jiao Y."/>
            <person name="Jia J."/>
        </authorList>
    </citation>
    <scope>NUCLEOTIDE SEQUENCE [LARGE SCALE GENOMIC DNA]</scope>
    <source>
        <strain evidence="3">cv. AL8/78</strain>
    </source>
</reference>
<dbReference type="Gramene" id="AET6Gv20162000.1">
    <property type="protein sequence ID" value="AET6Gv20162000.1"/>
    <property type="gene ID" value="AET6Gv20162000"/>
</dbReference>
<reference evidence="2" key="3">
    <citation type="journal article" date="2017" name="Nature">
        <title>Genome sequence of the progenitor of the wheat D genome Aegilops tauschii.</title>
        <authorList>
            <person name="Luo M.C."/>
            <person name="Gu Y.Q."/>
            <person name="Puiu D."/>
            <person name="Wang H."/>
            <person name="Twardziok S.O."/>
            <person name="Deal K.R."/>
            <person name="Huo N."/>
            <person name="Zhu T."/>
            <person name="Wang L."/>
            <person name="Wang Y."/>
            <person name="McGuire P.E."/>
            <person name="Liu S."/>
            <person name="Long H."/>
            <person name="Ramasamy R.K."/>
            <person name="Rodriguez J.C."/>
            <person name="Van S.L."/>
            <person name="Yuan L."/>
            <person name="Wang Z."/>
            <person name="Xia Z."/>
            <person name="Xiao L."/>
            <person name="Anderson O.D."/>
            <person name="Ouyang S."/>
            <person name="Liang Y."/>
            <person name="Zimin A.V."/>
            <person name="Pertea G."/>
            <person name="Qi P."/>
            <person name="Bennetzen J.L."/>
            <person name="Dai X."/>
            <person name="Dawson M.W."/>
            <person name="Muller H.G."/>
            <person name="Kugler K."/>
            <person name="Rivarola-Duarte L."/>
            <person name="Spannagl M."/>
            <person name="Mayer K.F.X."/>
            <person name="Lu F.H."/>
            <person name="Bevan M.W."/>
            <person name="Leroy P."/>
            <person name="Li P."/>
            <person name="You F.M."/>
            <person name="Sun Q."/>
            <person name="Liu Z."/>
            <person name="Lyons E."/>
            <person name="Wicker T."/>
            <person name="Salzberg S.L."/>
            <person name="Devos K.M."/>
            <person name="Dvorak J."/>
        </authorList>
    </citation>
    <scope>NUCLEOTIDE SEQUENCE [LARGE SCALE GENOMIC DNA]</scope>
    <source>
        <strain evidence="2">cv. AL8/78</strain>
    </source>
</reference>
<keyword evidence="3" id="KW-1185">Reference proteome</keyword>
<evidence type="ECO:0000313" key="3">
    <source>
        <dbReference type="Proteomes" id="UP000015105"/>
    </source>
</evidence>
<name>A0A453N023_AEGTS</name>